<sequence length="142" mass="15491">MNKNTYIALAVIVVFGVLLWIFLSQKEKVPEAGPATVSTLSVSNVTSSALAVFAETKTISWKTSNYPANAGVNINLIKKISDSPREFTLVRTLETDTPNDGEEVWTPQAEENADDLFIEVICSNTYQFSLGCSLSSDPIKVN</sequence>
<keyword evidence="1" id="KW-0812">Transmembrane</keyword>
<comment type="caution">
    <text evidence="2">The sequence shown here is derived from an EMBL/GenBank/DDBJ whole genome shotgun (WGS) entry which is preliminary data.</text>
</comment>
<dbReference type="Proteomes" id="UP000034430">
    <property type="component" value="Unassembled WGS sequence"/>
</dbReference>
<protein>
    <submittedName>
        <fullName evidence="2">Uncharacterized protein</fullName>
    </submittedName>
</protein>
<dbReference type="EMBL" id="LBTU01000007">
    <property type="protein sequence ID" value="KKQ47594.1"/>
    <property type="molecule type" value="Genomic_DNA"/>
</dbReference>
<gene>
    <name evidence="2" type="ORF">US65_C0007G0004</name>
</gene>
<keyword evidence="1" id="KW-1133">Transmembrane helix</keyword>
<evidence type="ECO:0000313" key="3">
    <source>
        <dbReference type="Proteomes" id="UP000034430"/>
    </source>
</evidence>
<proteinExistence type="predicted"/>
<accession>A0A0G0KEN5</accession>
<evidence type="ECO:0000313" key="2">
    <source>
        <dbReference type="EMBL" id="KKQ47594.1"/>
    </source>
</evidence>
<organism evidence="2 3">
    <name type="scientific">Candidatus Yanofskybacteria bacterium GW2011_GWC2_37_9</name>
    <dbReference type="NCBI Taxonomy" id="1619028"/>
    <lineage>
        <taxon>Bacteria</taxon>
        <taxon>Candidatus Yanofskyibacteriota</taxon>
    </lineage>
</organism>
<keyword evidence="1" id="KW-0472">Membrane</keyword>
<feature type="transmembrane region" description="Helical" evidence="1">
    <location>
        <begin position="6"/>
        <end position="23"/>
    </location>
</feature>
<dbReference type="AlphaFoldDB" id="A0A0G0KEN5"/>
<evidence type="ECO:0000256" key="1">
    <source>
        <dbReference type="SAM" id="Phobius"/>
    </source>
</evidence>
<reference evidence="2 3" key="1">
    <citation type="journal article" date="2015" name="Nature">
        <title>rRNA introns, odd ribosomes, and small enigmatic genomes across a large radiation of phyla.</title>
        <authorList>
            <person name="Brown C.T."/>
            <person name="Hug L.A."/>
            <person name="Thomas B.C."/>
            <person name="Sharon I."/>
            <person name="Castelle C.J."/>
            <person name="Singh A."/>
            <person name="Wilkins M.J."/>
            <person name="Williams K.H."/>
            <person name="Banfield J.F."/>
        </authorList>
    </citation>
    <scope>NUCLEOTIDE SEQUENCE [LARGE SCALE GENOMIC DNA]</scope>
</reference>
<name>A0A0G0KEN5_9BACT</name>